<proteinExistence type="predicted"/>
<keyword evidence="3" id="KW-1185">Reference proteome</keyword>
<protein>
    <submittedName>
        <fullName evidence="2">Uncharacterized protein</fullName>
    </submittedName>
</protein>
<organism evidence="2 3">
    <name type="scientific">Leishmania martiniquensis</name>
    <dbReference type="NCBI Taxonomy" id="1580590"/>
    <lineage>
        <taxon>Eukaryota</taxon>
        <taxon>Discoba</taxon>
        <taxon>Euglenozoa</taxon>
        <taxon>Kinetoplastea</taxon>
        <taxon>Metakinetoplastina</taxon>
        <taxon>Trypanosomatida</taxon>
        <taxon>Trypanosomatidae</taxon>
        <taxon>Leishmaniinae</taxon>
        <taxon>Leishmania</taxon>
    </lineage>
</organism>
<accession>A0A836KC32</accession>
<dbReference type="AlphaFoldDB" id="A0A836KC32"/>
<dbReference type="RefSeq" id="XP_067175139.1">
    <property type="nucleotide sequence ID" value="XM_067319764.1"/>
</dbReference>
<evidence type="ECO:0000313" key="3">
    <source>
        <dbReference type="Proteomes" id="UP000673552"/>
    </source>
</evidence>
<dbReference type="GeneID" id="92512276"/>
<dbReference type="Proteomes" id="UP000673552">
    <property type="component" value="Chromosome 34"/>
</dbReference>
<dbReference type="KEGG" id="lmat:92512276"/>
<evidence type="ECO:0000313" key="2">
    <source>
        <dbReference type="EMBL" id="KAG5468201.1"/>
    </source>
</evidence>
<dbReference type="EMBL" id="JAFEUZ010000034">
    <property type="protein sequence ID" value="KAG5468201.1"/>
    <property type="molecule type" value="Genomic_DNA"/>
</dbReference>
<dbReference type="OrthoDB" id="273756at2759"/>
<feature type="compositionally biased region" description="Basic and acidic residues" evidence="1">
    <location>
        <begin position="118"/>
        <end position="133"/>
    </location>
</feature>
<feature type="region of interest" description="Disordered" evidence="1">
    <location>
        <begin position="118"/>
        <end position="163"/>
    </location>
</feature>
<gene>
    <name evidence="2" type="ORF">LSCM1_02177</name>
</gene>
<evidence type="ECO:0000256" key="1">
    <source>
        <dbReference type="SAM" id="MobiDB-lite"/>
    </source>
</evidence>
<name>A0A836KC32_9TRYP</name>
<sequence length="649" mass="69354">MSAAREQQSASVTPSAAASPYICLSTQCDMLYRVGALPHSFAFISEQSVYTRAAEQLRYATPSPSLLPGVGEYSTRSDAAAPRTRDDEVSLFHPRVYMSPPSPNPFPPIERVEAAREAAREQAERQAKAHDRCSTAPARGSGSEAKPLSREHGGLVPSGPLLAQRTYHQDYDHRGRRGHTDTSTAAPHCDAAEQTAGSLIKDSTSTTSPSLQLMFPSPVLLRAVAQLVLAMQASSTSAARFSLAQYRGVQLLPWRASLHEAQESIAPSTPRLPPEALVLSVLPQVVADRSAARARAASDPCSSPHTLSVPSRDAATLYALTPFAGPHAQLATRGAKRAREETQGTTQDKGAVEDPSAVVLAGAVLCERLATDAETSAVQRIPVRYAAVTADDFEGWVPCSGEGDSSRPLAPSSASCAAEPFFYEEESTWMTDGVFCPLFSLPLAPPTETALAGDASAPTAEHDSSRQSTTHATFVKTSAFLFLSFAVHRSWCVHVHLAVTQALAAHRLPFKAQRQAGAGELAFTGSHVTCLPPVQEVQRPPQYEWRSALVYRAYAKQASRCAAGDALRLLEGDRGVREAALARGTAAQSLRYGPALWQLTILVVNRRAQLEWGMCNASPAHSAAASLRPSEHEGILEGSGSLDDLLQQL</sequence>
<comment type="caution">
    <text evidence="2">The sequence shown here is derived from an EMBL/GenBank/DDBJ whole genome shotgun (WGS) entry which is preliminary data.</text>
</comment>
<feature type="region of interest" description="Disordered" evidence="1">
    <location>
        <begin position="330"/>
        <end position="353"/>
    </location>
</feature>
<reference evidence="2 3" key="1">
    <citation type="submission" date="2021-03" db="EMBL/GenBank/DDBJ databases">
        <title>Leishmania (Mundinia) martiniquensis Genome sequencing and assembly.</title>
        <authorList>
            <person name="Almutairi H."/>
            <person name="Gatherer D."/>
        </authorList>
    </citation>
    <scope>NUCLEOTIDE SEQUENCE [LARGE SCALE GENOMIC DNA]</scope>
    <source>
        <strain evidence="2">LSCM1</strain>
    </source>
</reference>